<comment type="caution">
    <text evidence="2">The sequence shown here is derived from an EMBL/GenBank/DDBJ whole genome shotgun (WGS) entry which is preliminary data.</text>
</comment>
<evidence type="ECO:0000313" key="3">
    <source>
        <dbReference type="Proteomes" id="UP000751614"/>
    </source>
</evidence>
<sequence>MVTPIRFLLLALGMVCFSHIGYSSFNNNVYNSDAIVQNTDREKVYLHMDRSDYYAGERIWFKAYLVQAGTNKPLATNEIIYVDLINSKNKVLITRMLQTELGSASGDLKIPVETTKGMYTIRAYTNFMRNLGNSTFFRKNIRIGGGSQLTSEKVFTGEKPMAEIKDAVLHLEKPDLRFFPEGGNLVNGFINRMGFKSVAPDGLGTNIRGKVVDGSGKTITEFASSHLGMGMTSFIPQNGEKYLAEIQYNGNTFTYPLPNALVSGTMMHVFDRGAHYNVEIKSSRSKGVNGLQLRASQGGEKISTSKIEGKDQYAVVTLPKELVKDGIVQFTLFDGSGQPICERLFFHHSDSKQVGMETSKWQYGKRELVDLEIKVDEDAADFAANMSLSVSETALSAPRMGNIDIKTYLLLTSELKGEIENPAYYFNSKDPARRKNLDFLMMTQGWRSFIDHEVEELRFPRENGITLKGRVVQSNSRDKAVPAQVSLAYKNRMEAGYDVFETNEKGEFEFTNLHFKDSTSIFVYANALSKKNKRSKKNRGSDPSFFIELESFSTPEVKVMESLPLRSKEVDYVSAFPVMLPEIKPFNVDEADLIRLKEAVVTDNKLDKDANMKRKRKAALYTRPSYSLDYEQFRKNPIGNALTALQGRIPGVNVVGEQVYIRNQYDKVPFYLLNGFPVAEQTIFDIPVPEIDFVDYIRPATTAIYGTNGAYGIIAVYTLDGRERFYKEQTPMENGVGTLSYVHPGFANSKKFYEPVYNKKGSKRGKADFRRTLCWEPYVQLSPEGKVKVSFYTSDFPATYQATLQGVTDDGTPIHAKAIFESE</sequence>
<dbReference type="Gene3D" id="2.60.40.1930">
    <property type="match status" value="1"/>
</dbReference>
<dbReference type="RefSeq" id="WP_138835282.1">
    <property type="nucleotide sequence ID" value="NZ_VCNI01000001.1"/>
</dbReference>
<keyword evidence="3" id="KW-1185">Reference proteome</keyword>
<dbReference type="Gene3D" id="2.170.130.10">
    <property type="entry name" value="TonB-dependent receptor, plug domain"/>
    <property type="match status" value="1"/>
</dbReference>
<accession>A0ABY2WRK2</accession>
<dbReference type="SUPFAM" id="SSF56935">
    <property type="entry name" value="Porins"/>
    <property type="match status" value="1"/>
</dbReference>
<gene>
    <name evidence="2" type="ORF">FGG15_08820</name>
</gene>
<proteinExistence type="predicted"/>
<evidence type="ECO:0000259" key="1">
    <source>
        <dbReference type="Pfam" id="PF07715"/>
    </source>
</evidence>
<name>A0ABY2WRK2_9FLAO</name>
<dbReference type="Pfam" id="PF07715">
    <property type="entry name" value="Plug"/>
    <property type="match status" value="1"/>
</dbReference>
<dbReference type="Proteomes" id="UP000751614">
    <property type="component" value="Unassembled WGS sequence"/>
</dbReference>
<dbReference type="EMBL" id="VCNI01000001">
    <property type="protein sequence ID" value="TMU57634.1"/>
    <property type="molecule type" value="Genomic_DNA"/>
</dbReference>
<dbReference type="InterPro" id="IPR012910">
    <property type="entry name" value="Plug_dom"/>
</dbReference>
<feature type="domain" description="TonB-dependent receptor plug" evidence="1">
    <location>
        <begin position="626"/>
        <end position="712"/>
    </location>
</feature>
<protein>
    <recommendedName>
        <fullName evidence="1">TonB-dependent receptor plug domain-containing protein</fullName>
    </recommendedName>
</protein>
<reference evidence="2 3" key="1">
    <citation type="submission" date="2019-05" db="EMBL/GenBank/DDBJ databases">
        <title>Flagellimonas sp. AsT0115, sp. nov., isolated from a marine red algae, Asparagopsis taxiformis.</title>
        <authorList>
            <person name="Kim J."/>
            <person name="Jeong S.E."/>
            <person name="Jeon C.O."/>
        </authorList>
    </citation>
    <scope>NUCLEOTIDE SEQUENCE [LARGE SCALE GENOMIC DNA]</scope>
    <source>
        <strain evidence="2 3">AsT0115</strain>
    </source>
</reference>
<organism evidence="2 3">
    <name type="scientific">Flagellimonas algicola</name>
    <dbReference type="NCBI Taxonomy" id="2583815"/>
    <lineage>
        <taxon>Bacteria</taxon>
        <taxon>Pseudomonadati</taxon>
        <taxon>Bacteroidota</taxon>
        <taxon>Flavobacteriia</taxon>
        <taxon>Flavobacteriales</taxon>
        <taxon>Flavobacteriaceae</taxon>
        <taxon>Flagellimonas</taxon>
    </lineage>
</organism>
<dbReference type="InterPro" id="IPR037066">
    <property type="entry name" value="Plug_dom_sf"/>
</dbReference>
<evidence type="ECO:0000313" key="2">
    <source>
        <dbReference type="EMBL" id="TMU57634.1"/>
    </source>
</evidence>